<dbReference type="KEGG" id="kim:G3T16_18030"/>
<dbReference type="AlphaFoldDB" id="A0A6C0U8W0"/>
<reference evidence="13 14" key="1">
    <citation type="submission" date="2020-02" db="EMBL/GenBank/DDBJ databases">
        <title>Genome sequencing for Kineobactrum sp. M2.</title>
        <authorList>
            <person name="Park S.-J."/>
        </authorList>
    </citation>
    <scope>NUCLEOTIDE SEQUENCE [LARGE SCALE GENOMIC DNA]</scope>
    <source>
        <strain evidence="13 14">M2</strain>
    </source>
</reference>
<organism evidence="13 14">
    <name type="scientific">Kineobactrum salinum</name>
    <dbReference type="NCBI Taxonomy" id="2708301"/>
    <lineage>
        <taxon>Bacteria</taxon>
        <taxon>Pseudomonadati</taxon>
        <taxon>Pseudomonadota</taxon>
        <taxon>Gammaproteobacteria</taxon>
        <taxon>Cellvibrionales</taxon>
        <taxon>Halieaceae</taxon>
        <taxon>Kineobactrum</taxon>
    </lineage>
</organism>
<evidence type="ECO:0000256" key="8">
    <source>
        <dbReference type="ARBA" id="ARBA00023077"/>
    </source>
</evidence>
<dbReference type="RefSeq" id="WP_163496433.1">
    <property type="nucleotide sequence ID" value="NZ_CP048711.1"/>
</dbReference>
<evidence type="ECO:0000256" key="5">
    <source>
        <dbReference type="ARBA" id="ARBA00022692"/>
    </source>
</evidence>
<dbReference type="PROSITE" id="PS52016">
    <property type="entry name" value="TONB_DEPENDENT_REC_3"/>
    <property type="match status" value="1"/>
</dbReference>
<keyword evidence="8" id="KW-0798">TonB box</keyword>
<dbReference type="InterPro" id="IPR012910">
    <property type="entry name" value="Plug_dom"/>
</dbReference>
<keyword evidence="3 11" id="KW-1134">Transmembrane beta strand</keyword>
<evidence type="ECO:0000256" key="10">
    <source>
        <dbReference type="ARBA" id="ARBA00023237"/>
    </source>
</evidence>
<keyword evidence="14" id="KW-1185">Reference proteome</keyword>
<comment type="subcellular location">
    <subcellularLocation>
        <location evidence="1 11">Cell outer membrane</location>
        <topology evidence="1 11">Multi-pass membrane protein</topology>
    </subcellularLocation>
</comment>
<evidence type="ECO:0000256" key="2">
    <source>
        <dbReference type="ARBA" id="ARBA00022448"/>
    </source>
</evidence>
<protein>
    <submittedName>
        <fullName evidence="13">TonB-dependent receptor plug domain-containing protein</fullName>
    </submittedName>
</protein>
<dbReference type="PANTHER" id="PTHR32552:SF81">
    <property type="entry name" value="TONB-DEPENDENT OUTER MEMBRANE RECEPTOR"/>
    <property type="match status" value="1"/>
</dbReference>
<dbReference type="Pfam" id="PF07715">
    <property type="entry name" value="Plug"/>
    <property type="match status" value="1"/>
</dbReference>
<dbReference type="EMBL" id="CP048711">
    <property type="protein sequence ID" value="QIB67005.1"/>
    <property type="molecule type" value="Genomic_DNA"/>
</dbReference>
<evidence type="ECO:0000256" key="9">
    <source>
        <dbReference type="ARBA" id="ARBA00023136"/>
    </source>
</evidence>
<dbReference type="PANTHER" id="PTHR32552">
    <property type="entry name" value="FERRICHROME IRON RECEPTOR-RELATED"/>
    <property type="match status" value="1"/>
</dbReference>
<evidence type="ECO:0000256" key="3">
    <source>
        <dbReference type="ARBA" id="ARBA00022452"/>
    </source>
</evidence>
<accession>A0A6C0U8W0</accession>
<dbReference type="GO" id="GO:0009279">
    <property type="term" value="C:cell outer membrane"/>
    <property type="evidence" value="ECO:0007669"/>
    <property type="project" value="UniProtKB-SubCell"/>
</dbReference>
<dbReference type="Gene3D" id="2.40.170.20">
    <property type="entry name" value="TonB-dependent receptor, beta-barrel domain"/>
    <property type="match status" value="1"/>
</dbReference>
<keyword evidence="13" id="KW-0675">Receptor</keyword>
<keyword evidence="2 11" id="KW-0813">Transport</keyword>
<name>A0A6C0U8W0_9GAMM</name>
<dbReference type="Proteomes" id="UP000477680">
    <property type="component" value="Chromosome"/>
</dbReference>
<evidence type="ECO:0000256" key="4">
    <source>
        <dbReference type="ARBA" id="ARBA00022496"/>
    </source>
</evidence>
<keyword evidence="7" id="KW-0406">Ion transport</keyword>
<keyword evidence="5 11" id="KW-0812">Transmembrane</keyword>
<keyword evidence="6" id="KW-0408">Iron</keyword>
<dbReference type="InterPro" id="IPR039426">
    <property type="entry name" value="TonB-dep_rcpt-like"/>
</dbReference>
<dbReference type="InterPro" id="IPR036942">
    <property type="entry name" value="Beta-barrel_TonB_sf"/>
</dbReference>
<keyword evidence="4" id="KW-0410">Iron transport</keyword>
<comment type="similarity">
    <text evidence="11">Belongs to the TonB-dependent receptor family.</text>
</comment>
<dbReference type="GO" id="GO:0006826">
    <property type="term" value="P:iron ion transport"/>
    <property type="evidence" value="ECO:0007669"/>
    <property type="project" value="UniProtKB-KW"/>
</dbReference>
<evidence type="ECO:0000259" key="12">
    <source>
        <dbReference type="Pfam" id="PF07715"/>
    </source>
</evidence>
<feature type="domain" description="TonB-dependent receptor plug" evidence="12">
    <location>
        <begin position="34"/>
        <end position="139"/>
    </location>
</feature>
<keyword evidence="9 11" id="KW-0472">Membrane</keyword>
<evidence type="ECO:0000256" key="11">
    <source>
        <dbReference type="PROSITE-ProRule" id="PRU01360"/>
    </source>
</evidence>
<evidence type="ECO:0000313" key="14">
    <source>
        <dbReference type="Proteomes" id="UP000477680"/>
    </source>
</evidence>
<dbReference type="SUPFAM" id="SSF56935">
    <property type="entry name" value="Porins"/>
    <property type="match status" value="1"/>
</dbReference>
<gene>
    <name evidence="13" type="ORF">G3T16_18030</name>
</gene>
<evidence type="ECO:0000256" key="7">
    <source>
        <dbReference type="ARBA" id="ARBA00023065"/>
    </source>
</evidence>
<sequence length="348" mass="37395">MLGVDADADSVSRGDSFIIDEILVTAQKREERLINVPIAITAVTGEEIEDKGYGNISELLQRAPGVSVTGGSAGTTQVQVRGVSSLYGAATVGYYLDEIPFSFNFNTALPEIRAWDLERVEVLRGPQGTLYGANSIGGTIRTLTKNPSLSQFEAKGEAGVGFIKDGDQVWEVKGALNVPIVEDRMGIRLAATHYKSGGFVDSPLGEDIDDVENTTLRGKIALAPTEDLQITLSAWSLETERDNLSYARPSRVSTLPIPSPTSNKIRILSSVIEKEMPSFNIVSATSYLTLDLPNVTPFDLGDGLFVPVEGDIEAKTFAQEVRLVSSGPDRLGGPWAAIIKTAPKIVLR</sequence>
<proteinExistence type="inferred from homology"/>
<evidence type="ECO:0000313" key="13">
    <source>
        <dbReference type="EMBL" id="QIB67005.1"/>
    </source>
</evidence>
<evidence type="ECO:0000256" key="6">
    <source>
        <dbReference type="ARBA" id="ARBA00023004"/>
    </source>
</evidence>
<keyword evidence="10 11" id="KW-0998">Cell outer membrane</keyword>
<evidence type="ECO:0000256" key="1">
    <source>
        <dbReference type="ARBA" id="ARBA00004571"/>
    </source>
</evidence>